<evidence type="ECO:0000259" key="2">
    <source>
        <dbReference type="Pfam" id="PF02384"/>
    </source>
</evidence>
<keyword evidence="4" id="KW-1185">Reference proteome</keyword>
<dbReference type="EC" id="2.1.1.72" evidence="3"/>
<feature type="domain" description="DNA methylase adenine-specific" evidence="2">
    <location>
        <begin position="339"/>
        <end position="648"/>
    </location>
</feature>
<dbReference type="EMBL" id="JAFBFC010000003">
    <property type="protein sequence ID" value="MBM7702859.1"/>
    <property type="molecule type" value="Genomic_DNA"/>
</dbReference>
<gene>
    <name evidence="3" type="ORF">JOC83_001706</name>
</gene>
<dbReference type="PROSITE" id="PS00092">
    <property type="entry name" value="N6_MTASE"/>
    <property type="match status" value="1"/>
</dbReference>
<dbReference type="RefSeq" id="WP_205186212.1">
    <property type="nucleotide sequence ID" value="NZ_JAFBFC010000003.1"/>
</dbReference>
<keyword evidence="3" id="KW-0489">Methyltransferase</keyword>
<sequence length="945" mass="111608">MEKTYKQKILDYIKKYDPNNEIVLIDEEKKIIKYNDNIVCHNPIKFENEGYIRAYLIVKLVRELDYPVDCIELEKHYNIGSRPVDKSAFLDILVRDKRNKEETYLFIECKSPIEYEAKKVNIQTQLFNMAGIQDTQEGKVKYLIYYTVDESLEDKNIIVDFENYKSYKQWMARKDEEELNVIPEDYGISYHAHYAKVDEEEGKEQGFKKLNNELGRDEFWKLKGKLHNVLWGGGSSNYNDVFYYLMHLFLAKIYDELWRRDGEKYEFQIVFEDGKREPYEKTFERIEKLYRQAQSHLLNQPDDIIEKSTFIDLDKLSLNKVINAVKLIQGISLTENKNESDILGEFFESIISTQFKQDKGQFFTDTNIVRFIIEALDIKDEAIKRLNGQDEVAGLLPYVIDPSCGSGTFLLEVMKIISKFYLDNKDKISVSRPIKNIIQHQLFVEDADEKNKINSWAHQYIYGIEPNIELATATKVNMILHGDGNANIFIKDGLAHFNEYEQPARITLQHSPRLQVERKENMFGMEYPLNEQFDFIVTNPPFSLTFAEDEDQDTYSDRFAYASKKNSENLFIERWYQLLKENGRIGVVLPDSVFDTTENKYIRLFLLKYFRVNAVVSLDKIAFQPYTSTKVSVLFATKRTQNEIKQFEKKWNHYTKKYLKLRNSNLVHSILKNDELFNGKNGLLKLCEKYSTDFNVSQKILDDTVFTSELYTELFNKMIPEELYENWENCGVSLESLETEADVIRYKELAVIPYKEKSKDEKKEFKELKSKKLVQEFLAVDKEFKELDKQVVNNSDVKNLNEIRAFVENNPILNYDYSEGTNILKKYIKDYFPNDLTSLEEIVERSYDEIIEISKQDYPDWETTKAKQHQLGYCNSWWVYGEVSRHFNTNVFYAEAEHLGYKRTKRGRQDRPNELYAVDRLGNIITNTDNPQTILDMIKTEEIWK</sequence>
<dbReference type="PRINTS" id="PR00507">
    <property type="entry name" value="N12N6MTFRASE"/>
</dbReference>
<proteinExistence type="predicted"/>
<evidence type="ECO:0000313" key="4">
    <source>
        <dbReference type="Proteomes" id="UP000809829"/>
    </source>
</evidence>
<evidence type="ECO:0000313" key="3">
    <source>
        <dbReference type="EMBL" id="MBM7702859.1"/>
    </source>
</evidence>
<dbReference type="InterPro" id="IPR003356">
    <property type="entry name" value="DNA_methylase_A-5"/>
</dbReference>
<dbReference type="InterPro" id="IPR052916">
    <property type="entry name" value="Type-I_RE_MTase_Subunit"/>
</dbReference>
<dbReference type="InterPro" id="IPR029063">
    <property type="entry name" value="SAM-dependent_MTases_sf"/>
</dbReference>
<protein>
    <submittedName>
        <fullName evidence="3">Type I restriction enzyme M protein</fullName>
        <ecNumber evidence="3">2.1.1.72</ecNumber>
    </submittedName>
</protein>
<organism evidence="3 4">
    <name type="scientific">Priestia iocasae</name>
    <dbReference type="NCBI Taxonomy" id="2291674"/>
    <lineage>
        <taxon>Bacteria</taxon>
        <taxon>Bacillati</taxon>
        <taxon>Bacillota</taxon>
        <taxon>Bacilli</taxon>
        <taxon>Bacillales</taxon>
        <taxon>Bacillaceae</taxon>
        <taxon>Priestia</taxon>
    </lineage>
</organism>
<dbReference type="GO" id="GO:0009007">
    <property type="term" value="F:site-specific DNA-methyltransferase (adenine-specific) activity"/>
    <property type="evidence" value="ECO:0007669"/>
    <property type="project" value="UniProtKB-EC"/>
</dbReference>
<dbReference type="PANTHER" id="PTHR42998">
    <property type="entry name" value="TYPE I RESTRICTION ENZYME HINDVIIP M PROTEIN-RELATED"/>
    <property type="match status" value="1"/>
</dbReference>
<reference evidence="3 4" key="1">
    <citation type="submission" date="2021-01" db="EMBL/GenBank/DDBJ databases">
        <title>Genomic Encyclopedia of Type Strains, Phase IV (KMG-IV): sequencing the most valuable type-strain genomes for metagenomic binning, comparative biology and taxonomic classification.</title>
        <authorList>
            <person name="Goeker M."/>
        </authorList>
    </citation>
    <scope>NUCLEOTIDE SEQUENCE [LARGE SCALE GENOMIC DNA]</scope>
    <source>
        <strain evidence="3 4">DSM 104297</strain>
    </source>
</reference>
<comment type="caution">
    <text evidence="3">The sequence shown here is derived from an EMBL/GenBank/DDBJ whole genome shotgun (WGS) entry which is preliminary data.</text>
</comment>
<dbReference type="SUPFAM" id="SSF53335">
    <property type="entry name" value="S-adenosyl-L-methionine-dependent methyltransferases"/>
    <property type="match status" value="1"/>
</dbReference>
<dbReference type="Proteomes" id="UP000809829">
    <property type="component" value="Unassembled WGS sequence"/>
</dbReference>
<dbReference type="PANTHER" id="PTHR42998:SF1">
    <property type="entry name" value="TYPE I RESTRICTION ENZYME HINDI METHYLASE SUBUNIT"/>
    <property type="match status" value="1"/>
</dbReference>
<dbReference type="Pfam" id="PF02384">
    <property type="entry name" value="N6_Mtase"/>
    <property type="match status" value="1"/>
</dbReference>
<keyword evidence="3" id="KW-0808">Transferase</keyword>
<accession>A0ABS2QWJ0</accession>
<dbReference type="InterPro" id="IPR002052">
    <property type="entry name" value="DNA_methylase_N6_adenine_CS"/>
</dbReference>
<evidence type="ECO:0000256" key="1">
    <source>
        <dbReference type="ARBA" id="ARBA00022747"/>
    </source>
</evidence>
<name>A0ABS2QWJ0_9BACI</name>
<dbReference type="Gene3D" id="3.40.50.150">
    <property type="entry name" value="Vaccinia Virus protein VP39"/>
    <property type="match status" value="1"/>
</dbReference>
<keyword evidence="1" id="KW-0680">Restriction system</keyword>
<dbReference type="GO" id="GO:0032259">
    <property type="term" value="P:methylation"/>
    <property type="evidence" value="ECO:0007669"/>
    <property type="project" value="UniProtKB-KW"/>
</dbReference>